<keyword evidence="2" id="KW-1185">Reference proteome</keyword>
<gene>
    <name evidence="1" type="ORF">RR42_m1376</name>
</gene>
<dbReference type="RefSeq" id="WP_043345052.1">
    <property type="nucleotide sequence ID" value="NZ_CP010536.1"/>
</dbReference>
<dbReference type="AlphaFoldDB" id="A0A0C4Y780"/>
<organism evidence="1 2">
    <name type="scientific">Cupriavidus basilensis</name>
    <dbReference type="NCBI Taxonomy" id="68895"/>
    <lineage>
        <taxon>Bacteria</taxon>
        <taxon>Pseudomonadati</taxon>
        <taxon>Pseudomonadota</taxon>
        <taxon>Betaproteobacteria</taxon>
        <taxon>Burkholderiales</taxon>
        <taxon>Burkholderiaceae</taxon>
        <taxon>Cupriavidus</taxon>
    </lineage>
</organism>
<evidence type="ECO:0000313" key="2">
    <source>
        <dbReference type="Proteomes" id="UP000031843"/>
    </source>
</evidence>
<protein>
    <submittedName>
        <fullName evidence="1">Uncharacterized protein</fullName>
    </submittedName>
</protein>
<sequence>MSILGWYYLHTNGSLIYKPSPDAAADIRESPFAVALWPCDPTDRAGAWQILVEAKAAGANAERVAELATKWGGTDEDAQIYAGRVGAVLSRDGNQWCAKRKDFINIQESASGFGDTALDALAALCKDLGYKPAKLWGKSFPKLLEISAVPA</sequence>
<accession>A0A0C4Y780</accession>
<dbReference type="KEGG" id="cbw:RR42_m1376"/>
<reference evidence="1 2" key="1">
    <citation type="journal article" date="2015" name="Genome Announc.">
        <title>Complete Genome Sequence of Cupriavidus basilensis 4G11, Isolated from the Oak Ridge Field Research Center Site.</title>
        <authorList>
            <person name="Ray J."/>
            <person name="Waters R.J."/>
            <person name="Skerker J.M."/>
            <person name="Kuehl J.V."/>
            <person name="Price M.N."/>
            <person name="Huang J."/>
            <person name="Chakraborty R."/>
            <person name="Arkin A.P."/>
            <person name="Deutschbauer A."/>
        </authorList>
    </citation>
    <scope>NUCLEOTIDE SEQUENCE [LARGE SCALE GENOMIC DNA]</scope>
    <source>
        <strain evidence="1">4G11</strain>
    </source>
</reference>
<evidence type="ECO:0000313" key="1">
    <source>
        <dbReference type="EMBL" id="AJG18778.1"/>
    </source>
</evidence>
<name>A0A0C4Y780_9BURK</name>
<proteinExistence type="predicted"/>
<dbReference type="Proteomes" id="UP000031843">
    <property type="component" value="Chromosome main"/>
</dbReference>
<dbReference type="STRING" id="68895.RR42_m1376"/>
<dbReference type="EMBL" id="CP010536">
    <property type="protein sequence ID" value="AJG18778.1"/>
    <property type="molecule type" value="Genomic_DNA"/>
</dbReference>